<dbReference type="InterPro" id="IPR011701">
    <property type="entry name" value="MFS"/>
</dbReference>
<accession>G0WAV4</accession>
<dbReference type="KEGG" id="ndi:NDAI_0E00580"/>
<dbReference type="InterPro" id="IPR050327">
    <property type="entry name" value="Proton-linked_MCT"/>
</dbReference>
<feature type="transmembrane region" description="Helical" evidence="4">
    <location>
        <begin position="309"/>
        <end position="327"/>
    </location>
</feature>
<dbReference type="AlphaFoldDB" id="G0WAV4"/>
<comment type="subcellular location">
    <subcellularLocation>
        <location evidence="1">Membrane</location>
        <topology evidence="1">Multi-pass membrane protein</topology>
    </subcellularLocation>
</comment>
<feature type="transmembrane region" description="Helical" evidence="4">
    <location>
        <begin position="234"/>
        <end position="256"/>
    </location>
</feature>
<feature type="region of interest" description="Disordered" evidence="3">
    <location>
        <begin position="1"/>
        <end position="23"/>
    </location>
</feature>
<feature type="domain" description="Major facilitator superfamily (MFS) profile" evidence="5">
    <location>
        <begin position="143"/>
        <end position="551"/>
    </location>
</feature>
<dbReference type="GeneID" id="11498818"/>
<dbReference type="GO" id="GO:0032217">
    <property type="term" value="F:riboflavin transmembrane transporter activity"/>
    <property type="evidence" value="ECO:0007669"/>
    <property type="project" value="EnsemblFungi"/>
</dbReference>
<feature type="transmembrane region" description="Helical" evidence="4">
    <location>
        <begin position="370"/>
        <end position="393"/>
    </location>
</feature>
<dbReference type="Pfam" id="PF07690">
    <property type="entry name" value="MFS_1"/>
    <property type="match status" value="1"/>
</dbReference>
<name>G0WAV4_NAUDC</name>
<comment type="similarity">
    <text evidence="2">Belongs to the major facilitator superfamily. Monocarboxylate porter (TC 2.A.1.13) family.</text>
</comment>
<organism evidence="6 7">
    <name type="scientific">Naumovozyma dairenensis (strain ATCC 10597 / BCRC 20456 / CBS 421 / NBRC 0211 / NRRL Y-12639)</name>
    <name type="common">Saccharomyces dairenensis</name>
    <dbReference type="NCBI Taxonomy" id="1071378"/>
    <lineage>
        <taxon>Eukaryota</taxon>
        <taxon>Fungi</taxon>
        <taxon>Dikarya</taxon>
        <taxon>Ascomycota</taxon>
        <taxon>Saccharomycotina</taxon>
        <taxon>Saccharomycetes</taxon>
        <taxon>Saccharomycetales</taxon>
        <taxon>Saccharomycetaceae</taxon>
        <taxon>Naumovozyma</taxon>
    </lineage>
</organism>
<dbReference type="Proteomes" id="UP000000689">
    <property type="component" value="Chromosome 5"/>
</dbReference>
<dbReference type="InterPro" id="IPR036259">
    <property type="entry name" value="MFS_trans_sf"/>
</dbReference>
<dbReference type="RefSeq" id="XP_003670117.1">
    <property type="nucleotide sequence ID" value="XM_003670069.1"/>
</dbReference>
<dbReference type="Gene3D" id="1.20.1250.20">
    <property type="entry name" value="MFS general substrate transporter like domains"/>
    <property type="match status" value="2"/>
</dbReference>
<evidence type="ECO:0000256" key="4">
    <source>
        <dbReference type="SAM" id="Phobius"/>
    </source>
</evidence>
<gene>
    <name evidence="6" type="primary">NDAI0E00580</name>
    <name evidence="6" type="ordered locus">NDAI_0E00580</name>
</gene>
<evidence type="ECO:0000313" key="7">
    <source>
        <dbReference type="Proteomes" id="UP000000689"/>
    </source>
</evidence>
<feature type="transmembrane region" description="Helical" evidence="4">
    <location>
        <begin position="141"/>
        <end position="161"/>
    </location>
</feature>
<feature type="transmembrane region" description="Helical" evidence="4">
    <location>
        <begin position="530"/>
        <end position="551"/>
    </location>
</feature>
<feature type="compositionally biased region" description="Low complexity" evidence="3">
    <location>
        <begin position="47"/>
        <end position="64"/>
    </location>
</feature>
<dbReference type="GO" id="GO:0005886">
    <property type="term" value="C:plasma membrane"/>
    <property type="evidence" value="ECO:0007669"/>
    <property type="project" value="EnsemblFungi"/>
</dbReference>
<feature type="transmembrane region" description="Helical" evidence="4">
    <location>
        <begin position="212"/>
        <end position="228"/>
    </location>
</feature>
<dbReference type="OrthoDB" id="6509908at2759"/>
<dbReference type="PANTHER" id="PTHR11360">
    <property type="entry name" value="MONOCARBOXYLATE TRANSPORTER"/>
    <property type="match status" value="1"/>
</dbReference>
<feature type="transmembrane region" description="Helical" evidence="4">
    <location>
        <begin position="496"/>
        <end position="518"/>
    </location>
</feature>
<reference evidence="6 7" key="1">
    <citation type="journal article" date="2011" name="Proc. Natl. Acad. Sci. U.S.A.">
        <title>Evolutionary erosion of yeast sex chromosomes by mating-type switching accidents.</title>
        <authorList>
            <person name="Gordon J.L."/>
            <person name="Armisen D."/>
            <person name="Proux-Wera E."/>
            <person name="Oheigeartaigh S.S."/>
            <person name="Byrne K.P."/>
            <person name="Wolfe K.H."/>
        </authorList>
    </citation>
    <scope>NUCLEOTIDE SEQUENCE [LARGE SCALE GENOMIC DNA]</scope>
    <source>
        <strain evidence="7">ATCC 10597 / BCRC 20456 / CBS 421 / NBRC 0211 / NRRL Y-12639</strain>
    </source>
</reference>
<dbReference type="PANTHER" id="PTHR11360:SF177">
    <property type="entry name" value="RIBOFLAVIN TRANSPORTER MCH5"/>
    <property type="match status" value="1"/>
</dbReference>
<evidence type="ECO:0000256" key="3">
    <source>
        <dbReference type="SAM" id="MobiDB-lite"/>
    </source>
</evidence>
<dbReference type="PROSITE" id="PS50850">
    <property type="entry name" value="MFS"/>
    <property type="match status" value="1"/>
</dbReference>
<feature type="compositionally biased region" description="Basic and acidic residues" evidence="3">
    <location>
        <begin position="79"/>
        <end position="105"/>
    </location>
</feature>
<dbReference type="InterPro" id="IPR020846">
    <property type="entry name" value="MFS_dom"/>
</dbReference>
<dbReference type="EMBL" id="HE580271">
    <property type="protein sequence ID" value="CCD24874.1"/>
    <property type="molecule type" value="Genomic_DNA"/>
</dbReference>
<feature type="transmembrane region" description="Helical" evidence="4">
    <location>
        <begin position="460"/>
        <end position="484"/>
    </location>
</feature>
<evidence type="ECO:0000256" key="1">
    <source>
        <dbReference type="ARBA" id="ARBA00004141"/>
    </source>
</evidence>
<proteinExistence type="inferred from homology"/>
<keyword evidence="4" id="KW-0472">Membrane</keyword>
<dbReference type="SUPFAM" id="SSF103473">
    <property type="entry name" value="MFS general substrate transporter"/>
    <property type="match status" value="1"/>
</dbReference>
<keyword evidence="4" id="KW-0812">Transmembrane</keyword>
<dbReference type="OMA" id="FCCAVAV"/>
<dbReference type="CDD" id="cd17352">
    <property type="entry name" value="MFS_MCT_SLC16"/>
    <property type="match status" value="1"/>
</dbReference>
<evidence type="ECO:0000313" key="6">
    <source>
        <dbReference type="EMBL" id="CCD24874.1"/>
    </source>
</evidence>
<evidence type="ECO:0000256" key="2">
    <source>
        <dbReference type="ARBA" id="ARBA00006727"/>
    </source>
</evidence>
<feature type="compositionally biased region" description="Acidic residues" evidence="3">
    <location>
        <begin position="106"/>
        <end position="117"/>
    </location>
</feature>
<dbReference type="eggNOG" id="KOG2504">
    <property type="taxonomic scope" value="Eukaryota"/>
</dbReference>
<dbReference type="HOGENOM" id="CLU_001265_1_0_1"/>
<keyword evidence="4" id="KW-1133">Transmembrane helix</keyword>
<feature type="transmembrane region" description="Helical" evidence="4">
    <location>
        <begin position="405"/>
        <end position="423"/>
    </location>
</feature>
<feature type="region of interest" description="Disordered" evidence="3">
    <location>
        <begin position="47"/>
        <end position="123"/>
    </location>
</feature>
<feature type="transmembrane region" description="Helical" evidence="4">
    <location>
        <begin position="268"/>
        <end position="289"/>
    </location>
</feature>
<feature type="compositionally biased region" description="Low complexity" evidence="3">
    <location>
        <begin position="1"/>
        <end position="20"/>
    </location>
</feature>
<protein>
    <recommendedName>
        <fullName evidence="5">Major facilitator superfamily (MFS) profile domain-containing protein</fullName>
    </recommendedName>
</protein>
<sequence length="559" mass="61610">MEQTSDNNKKSTSNNSNTLTPKQSFLAHINSKRNLLAYFTNNDTISRTSSADSLSSSANTVSNDNPTVDQGKVLSNDPKQYDQDAEDKDKNQLVREVTRERKNKDDDDDNNTSDSSDDSSKYNGGFVVDDGQYYPEGGAKAWTVTFACFCGLIACFGLLNATGVVENHIQNHQLADQNTSTIGWVFSLLLFTCFASCILSGTYFDRNGFKKPMIFGSILHIAGMFATANSTKLWHFFLALSVCCGIGNGIILGPLVGCPAHYFSRRRGTATAIATAGGSIGGALIPLLLRKFFSMTRPNNPDYGYMWGVRVWAFINMALLTIATVMGQERLKQVDEIDESKTEKETRWKRFVRVYLFQSFDAKGFKDPKFLFCVIGTVFGELSCCAAITYFSSYCNSHGITASDSYLLIMVINLTGIPGRWVPGYLSDILGRFNVAIGTLFVLSIVMLVGWLPFGTDLTSMYVISALYGFFSGSTFSLLPVCCGQISKTEEFGKRYATTYSMVAIATLVGIPITGAIIGDKTTVKYQHYVIFSGVTALVSCISFVISRYFCVGMKWRKF</sequence>
<feature type="transmembrane region" description="Helical" evidence="4">
    <location>
        <begin position="435"/>
        <end position="454"/>
    </location>
</feature>
<evidence type="ECO:0000259" key="5">
    <source>
        <dbReference type="PROSITE" id="PS50850"/>
    </source>
</evidence>
<keyword evidence="7" id="KW-1185">Reference proteome</keyword>
<feature type="transmembrane region" description="Helical" evidence="4">
    <location>
        <begin position="181"/>
        <end position="200"/>
    </location>
</feature>